<gene>
    <name evidence="1" type="ORF">CHYS00102_LOCUS7608</name>
</gene>
<proteinExistence type="predicted"/>
<dbReference type="AlphaFoldDB" id="A0A7S1BAQ1"/>
<dbReference type="EMBL" id="HBFR01010486">
    <property type="protein sequence ID" value="CAD8880422.1"/>
    <property type="molecule type" value="Transcribed_RNA"/>
</dbReference>
<protein>
    <submittedName>
        <fullName evidence="1">Uncharacterized protein</fullName>
    </submittedName>
</protein>
<organism evidence="1">
    <name type="scientific">Corethron hystrix</name>
    <dbReference type="NCBI Taxonomy" id="216773"/>
    <lineage>
        <taxon>Eukaryota</taxon>
        <taxon>Sar</taxon>
        <taxon>Stramenopiles</taxon>
        <taxon>Ochrophyta</taxon>
        <taxon>Bacillariophyta</taxon>
        <taxon>Coscinodiscophyceae</taxon>
        <taxon>Corethrophycidae</taxon>
        <taxon>Corethrales</taxon>
        <taxon>Corethraceae</taxon>
        <taxon>Corethron</taxon>
    </lineage>
</organism>
<sequence length="137" mass="14437">MLTTCVLCAPLAADDKAGTGVEAGCGSIDEARSIEEHAINAGVRKQDSGDVVAAAVRGAAAPQCDKDEGTGMYQRALTKLSYPSACNLQAVVNIYEWHGTQLIPKDAKITCTSVVIFRIHSSIAMTALTKPLSWKEA</sequence>
<evidence type="ECO:0000313" key="1">
    <source>
        <dbReference type="EMBL" id="CAD8880422.1"/>
    </source>
</evidence>
<reference evidence="1" key="1">
    <citation type="submission" date="2021-01" db="EMBL/GenBank/DDBJ databases">
        <authorList>
            <person name="Corre E."/>
            <person name="Pelletier E."/>
            <person name="Niang G."/>
            <person name="Scheremetjew M."/>
            <person name="Finn R."/>
            <person name="Kale V."/>
            <person name="Holt S."/>
            <person name="Cochrane G."/>
            <person name="Meng A."/>
            <person name="Brown T."/>
            <person name="Cohen L."/>
        </authorList>
    </citation>
    <scope>NUCLEOTIDE SEQUENCE</scope>
    <source>
        <strain evidence="1">308</strain>
    </source>
</reference>
<accession>A0A7S1BAQ1</accession>
<name>A0A7S1BAQ1_9STRA</name>